<organism evidence="1 2">
    <name type="scientific">Ambrosiozyma monospora</name>
    <name type="common">Yeast</name>
    <name type="synonym">Endomycopsis monosporus</name>
    <dbReference type="NCBI Taxonomy" id="43982"/>
    <lineage>
        <taxon>Eukaryota</taxon>
        <taxon>Fungi</taxon>
        <taxon>Dikarya</taxon>
        <taxon>Ascomycota</taxon>
        <taxon>Saccharomycotina</taxon>
        <taxon>Pichiomycetes</taxon>
        <taxon>Pichiales</taxon>
        <taxon>Pichiaceae</taxon>
        <taxon>Ambrosiozyma</taxon>
    </lineage>
</organism>
<gene>
    <name evidence="1" type="ORF">Amon02_001077600</name>
</gene>
<dbReference type="Proteomes" id="UP001165064">
    <property type="component" value="Unassembled WGS sequence"/>
</dbReference>
<reference evidence="1" key="1">
    <citation type="submission" date="2023-04" db="EMBL/GenBank/DDBJ databases">
        <title>Ambrosiozyma monospora NBRC 10751.</title>
        <authorList>
            <person name="Ichikawa N."/>
            <person name="Sato H."/>
            <person name="Tonouchi N."/>
        </authorList>
    </citation>
    <scope>NUCLEOTIDE SEQUENCE</scope>
    <source>
        <strain evidence="1">NBRC 10751</strain>
    </source>
</reference>
<name>A0ACB5U148_AMBMO</name>
<keyword evidence="2" id="KW-1185">Reference proteome</keyword>
<sequence length="278" mass="31378">MPNPMPMVQPQPSYQQQQLFTPPSTPPTQKESPIQFKDSFKQSSQSSHQSPHLLPQPSQPYSFNNNTSISPHSSINNNMNNNRKKSASAFPFSNIRVRSTHKYEGRYWYKVDAVNEFRATRLSLCRYYHDFYDLHSTLIDICYDNGSGQVKLPRLPNPMSLHANNKDENDAGVLKARCRQLEIYLNQLLQCVNLEELGGGNQQQAQQSQQRYLKVLFNWLRPKSSDLEIGRGNHMSEKEIVEKLQANVSVSGGMAGLGNGAGGPVVTAVEMVLEVVLR</sequence>
<protein>
    <submittedName>
        <fullName evidence="1">Unnamed protein product</fullName>
    </submittedName>
</protein>
<dbReference type="EMBL" id="BSXS01011074">
    <property type="protein sequence ID" value="GME99630.1"/>
    <property type="molecule type" value="Genomic_DNA"/>
</dbReference>
<accession>A0ACB5U148</accession>
<proteinExistence type="predicted"/>
<evidence type="ECO:0000313" key="2">
    <source>
        <dbReference type="Proteomes" id="UP001165064"/>
    </source>
</evidence>
<comment type="caution">
    <text evidence="1">The sequence shown here is derived from an EMBL/GenBank/DDBJ whole genome shotgun (WGS) entry which is preliminary data.</text>
</comment>
<evidence type="ECO:0000313" key="1">
    <source>
        <dbReference type="EMBL" id="GME99630.1"/>
    </source>
</evidence>